<dbReference type="Proteomes" id="UP000000663">
    <property type="component" value="Chromosome"/>
</dbReference>
<organism evidence="2 3">
    <name type="scientific">Methanocella arvoryzae (strain DSM 22066 / NBRC 105507 / MRE50)</name>
    <dbReference type="NCBI Taxonomy" id="351160"/>
    <lineage>
        <taxon>Archaea</taxon>
        <taxon>Methanobacteriati</taxon>
        <taxon>Methanobacteriota</taxon>
        <taxon>Stenosarchaea group</taxon>
        <taxon>Methanomicrobia</taxon>
        <taxon>Methanocellales</taxon>
        <taxon>Methanocellaceae</taxon>
        <taxon>Methanocella</taxon>
    </lineage>
</organism>
<protein>
    <submittedName>
        <fullName evidence="2">Uncharacterized protein</fullName>
    </submittedName>
</protein>
<dbReference type="RefSeq" id="WP_012036697.1">
    <property type="nucleotide sequence ID" value="NC_009464.1"/>
</dbReference>
<accession>Q0W740</accession>
<dbReference type="EMBL" id="AM114193">
    <property type="protein sequence ID" value="CAJ35803.1"/>
    <property type="molecule type" value="Genomic_DNA"/>
</dbReference>
<dbReference type="eggNOG" id="arCOG02911">
    <property type="taxonomic scope" value="Archaea"/>
</dbReference>
<keyword evidence="1" id="KW-1133">Transmembrane helix</keyword>
<proteinExistence type="predicted"/>
<reference evidence="2 3" key="1">
    <citation type="journal article" date="2006" name="Science">
        <title>Genome of rice cluster I archaea -- the key methane producers in the rice rhizosphere.</title>
        <authorList>
            <person name="Erkel C."/>
            <person name="Kube M."/>
            <person name="Reinhardt R."/>
            <person name="Liesack W."/>
        </authorList>
    </citation>
    <scope>NUCLEOTIDE SEQUENCE [LARGE SCALE GENOMIC DNA]</scope>
    <source>
        <strain evidence="3">DSM 22066 / NBRC 105507 / MRE50</strain>
    </source>
</reference>
<dbReference type="InterPro" id="IPR055713">
    <property type="entry name" value="DUF7289"/>
</dbReference>
<dbReference type="AlphaFoldDB" id="Q0W740"/>
<evidence type="ECO:0000256" key="1">
    <source>
        <dbReference type="SAM" id="Phobius"/>
    </source>
</evidence>
<feature type="transmembrane region" description="Helical" evidence="1">
    <location>
        <begin position="16"/>
        <end position="40"/>
    </location>
</feature>
<name>Q0W740_METAR</name>
<dbReference type="KEGG" id="rci:RCIX353"/>
<dbReference type="OrthoDB" id="118051at2157"/>
<keyword evidence="1" id="KW-0812">Transmembrane</keyword>
<dbReference type="Pfam" id="PF23960">
    <property type="entry name" value="DUF7289"/>
    <property type="match status" value="1"/>
</dbReference>
<evidence type="ECO:0000313" key="2">
    <source>
        <dbReference type="EMBL" id="CAJ35803.1"/>
    </source>
</evidence>
<dbReference type="GeneID" id="5143843"/>
<keyword evidence="3" id="KW-1185">Reference proteome</keyword>
<gene>
    <name evidence="2" type="ORF">RCIX353</name>
</gene>
<keyword evidence="1" id="KW-0472">Membrane</keyword>
<dbReference type="STRING" id="351160.RCIX353"/>
<evidence type="ECO:0000313" key="3">
    <source>
        <dbReference type="Proteomes" id="UP000000663"/>
    </source>
</evidence>
<sequence>MKGSTRTSDAGVSESIGYIMISGILITSFILISTVGYPIFNAYIDEGHMKNVQESFDILAYNGNNVAMHNLPYASSEIKMYGGTLATRDTGYINISYYSDNAGTMPNILGFDNRTLTVLEYTKNTNRVAYVDGGVYALWNDGSTMIREPEIYSNGETFVYNEVPLMYSYVFISGNGPVQLTFSTPYYSKMSQSVYSVGAKSITGVHHIRITISGDYAEAIGNYMQQQFGFAKHQGSDGELILSKAFPGGIKLCIVPDYLVIENK</sequence>